<dbReference type="InterPro" id="IPR011009">
    <property type="entry name" value="Kinase-like_dom_sf"/>
</dbReference>
<dbReference type="GO" id="GO:0003735">
    <property type="term" value="F:structural constituent of ribosome"/>
    <property type="evidence" value="ECO:0007669"/>
    <property type="project" value="InterPro"/>
</dbReference>
<dbReference type="InterPro" id="IPR017441">
    <property type="entry name" value="Protein_kinase_ATP_BS"/>
</dbReference>
<sequence length="833" mass="93503">MPAGHGVRARTRDLFARGFRKKGTIPLSTYLRTFKVGEYVDVKVNGAIHKGMPHKFYHGRTGRVWNVTKRAVGVEVNKQIGNRIIKKRLHVRVEHVQQSRCAEEFKLRIKKNDELKAAAKARGETISTKRQPKGPKPGFMVEGMTLETGIRANDSISNQNIDNNNIVKERRSKPKKTSKKKKKPASSSIVNVGSEETQGFINASNSKEEATLKLLIPIDAKNPTPISSNEEGENKMVNIERKSSRSVFQRREALQQPRMTRISSVSNGERGAQVMAGWPSWLASVAGEAINGWIPRKPDSFEKLEKIGQGTYSSVYKARDLETNQIVALKKVRFANMDPDSVRFMAREIIILRRLDHPNVMKLEGLITSRVSGSMYLIFEYMEHDLSGLASTPGVKFSEPQIKCYMKQLLHGLEHCHSRSVLHRDIKGSNLLLDQNNNLKIGDFGLANFYGPHQKQPLTSRVVTLWYRPPELLLGSTDYGITVDMWSTGCILAELFNGKPIMPGRTEVEQLHKIFKLCGSPSEDYWKRSKLPDATIFKPQHPYKRCVAETFKSLPSSALALVEVLLAVEPDVRGTTAIALQSEFFTTEPFASEPSSLPKYQPRKESDVKLREEEARRKKGTSSKQNESKQVSRESKANGELLPSIQKPQGQSSQTGLSEKLNTNEDAALKSGTTENGYTRYGLSSVNRSGENVMMGSSRSPRKELRTQRSFVQRGAPQLSKFSNSVAARDASHFSVANPRWLEDSYNNNKGDGDWSQRLLVKPKYSTKDKESIRGHGEKIERMNYSGPLVSNGGNLDDMLKEHERLIQLAVRKARDKKTNRDDNGLTQACLAV</sequence>
<evidence type="ECO:0000313" key="14">
    <source>
        <dbReference type="Proteomes" id="UP000028999"/>
    </source>
</evidence>
<evidence type="ECO:0000256" key="9">
    <source>
        <dbReference type="ARBA" id="ARBA00023274"/>
    </source>
</evidence>
<dbReference type="Gramene" id="CDY22631">
    <property type="protein sequence ID" value="CDY22631"/>
    <property type="gene ID" value="GSBRNA2T00019300001"/>
</dbReference>
<feature type="region of interest" description="Disordered" evidence="11">
    <location>
        <begin position="120"/>
        <end position="139"/>
    </location>
</feature>
<keyword evidence="7 10" id="KW-0067">ATP-binding</keyword>
<dbReference type="PROSITE" id="PS01171">
    <property type="entry name" value="RIBOSOMAL_L21E"/>
    <property type="match status" value="1"/>
</dbReference>
<name>A0A078GB97_BRANA</name>
<dbReference type="PROSITE" id="PS00107">
    <property type="entry name" value="PROTEIN_KINASE_ATP"/>
    <property type="match status" value="1"/>
</dbReference>
<keyword evidence="14" id="KW-1185">Reference proteome</keyword>
<organism evidence="13 14">
    <name type="scientific">Brassica napus</name>
    <name type="common">Rape</name>
    <dbReference type="NCBI Taxonomy" id="3708"/>
    <lineage>
        <taxon>Eukaryota</taxon>
        <taxon>Viridiplantae</taxon>
        <taxon>Streptophyta</taxon>
        <taxon>Embryophyta</taxon>
        <taxon>Tracheophyta</taxon>
        <taxon>Spermatophyta</taxon>
        <taxon>Magnoliopsida</taxon>
        <taxon>eudicotyledons</taxon>
        <taxon>Gunneridae</taxon>
        <taxon>Pentapetalae</taxon>
        <taxon>rosids</taxon>
        <taxon>malvids</taxon>
        <taxon>Brassicales</taxon>
        <taxon>Brassicaceae</taxon>
        <taxon>Brassiceae</taxon>
        <taxon>Brassica</taxon>
    </lineage>
</organism>
<evidence type="ECO:0000313" key="13">
    <source>
        <dbReference type="EMBL" id="CDY22631.1"/>
    </source>
</evidence>
<dbReference type="Gene3D" id="6.10.250.3260">
    <property type="match status" value="1"/>
</dbReference>
<dbReference type="Gene3D" id="3.30.200.20">
    <property type="entry name" value="Phosphorylase Kinase, domain 1"/>
    <property type="match status" value="1"/>
</dbReference>
<reference evidence="13 14" key="1">
    <citation type="journal article" date="2014" name="Science">
        <title>Plant genetics. Early allopolyploid evolution in the post-Neolithic Brassica napus oilseed genome.</title>
        <authorList>
            <person name="Chalhoub B."/>
            <person name="Denoeud F."/>
            <person name="Liu S."/>
            <person name="Parkin I.A."/>
            <person name="Tang H."/>
            <person name="Wang X."/>
            <person name="Chiquet J."/>
            <person name="Belcram H."/>
            <person name="Tong C."/>
            <person name="Samans B."/>
            <person name="Correa M."/>
            <person name="Da Silva C."/>
            <person name="Just J."/>
            <person name="Falentin C."/>
            <person name="Koh C.S."/>
            <person name="Le Clainche I."/>
            <person name="Bernard M."/>
            <person name="Bento P."/>
            <person name="Noel B."/>
            <person name="Labadie K."/>
            <person name="Alberti A."/>
            <person name="Charles M."/>
            <person name="Arnaud D."/>
            <person name="Guo H."/>
            <person name="Daviaud C."/>
            <person name="Alamery S."/>
            <person name="Jabbari K."/>
            <person name="Zhao M."/>
            <person name="Edger P.P."/>
            <person name="Chelaifa H."/>
            <person name="Tack D."/>
            <person name="Lassalle G."/>
            <person name="Mestiri I."/>
            <person name="Schnel N."/>
            <person name="Le Paslier M.C."/>
            <person name="Fan G."/>
            <person name="Renault V."/>
            <person name="Bayer P.E."/>
            <person name="Golicz A.A."/>
            <person name="Manoli S."/>
            <person name="Lee T.H."/>
            <person name="Thi V.H."/>
            <person name="Chalabi S."/>
            <person name="Hu Q."/>
            <person name="Fan C."/>
            <person name="Tollenaere R."/>
            <person name="Lu Y."/>
            <person name="Battail C."/>
            <person name="Shen J."/>
            <person name="Sidebottom C.H."/>
            <person name="Wang X."/>
            <person name="Canaguier A."/>
            <person name="Chauveau A."/>
            <person name="Berard A."/>
            <person name="Deniot G."/>
            <person name="Guan M."/>
            <person name="Liu Z."/>
            <person name="Sun F."/>
            <person name="Lim Y.P."/>
            <person name="Lyons E."/>
            <person name="Town C.D."/>
            <person name="Bancroft I."/>
            <person name="Wang X."/>
            <person name="Meng J."/>
            <person name="Ma J."/>
            <person name="Pires J.C."/>
            <person name="King G.J."/>
            <person name="Brunel D."/>
            <person name="Delourme R."/>
            <person name="Renard M."/>
            <person name="Aury J.M."/>
            <person name="Adams K.L."/>
            <person name="Batley J."/>
            <person name="Snowdon R.J."/>
            <person name="Tost J."/>
            <person name="Edwards D."/>
            <person name="Zhou Y."/>
            <person name="Hua W."/>
            <person name="Sharpe A.G."/>
            <person name="Paterson A.H."/>
            <person name="Guan C."/>
            <person name="Wincker P."/>
        </authorList>
    </citation>
    <scope>NUCLEOTIDE SEQUENCE [LARGE SCALE GENOMIC DNA]</scope>
    <source>
        <strain evidence="14">cv. Darmor-bzh</strain>
    </source>
</reference>
<dbReference type="InterPro" id="IPR000719">
    <property type="entry name" value="Prot_kinase_dom"/>
</dbReference>
<dbReference type="SUPFAM" id="SSF56112">
    <property type="entry name" value="Protein kinase-like (PK-like)"/>
    <property type="match status" value="1"/>
</dbReference>
<dbReference type="InterPro" id="IPR008271">
    <property type="entry name" value="Ser/Thr_kinase_AS"/>
</dbReference>
<keyword evidence="4" id="KW-0808">Transferase</keyword>
<keyword evidence="9" id="KW-0687">Ribonucleoprotein</keyword>
<dbReference type="PROSITE" id="PS50011">
    <property type="entry name" value="PROTEIN_KINASE_DOM"/>
    <property type="match status" value="1"/>
</dbReference>
<proteinExistence type="inferred from homology"/>
<evidence type="ECO:0000259" key="12">
    <source>
        <dbReference type="PROSITE" id="PS50011"/>
    </source>
</evidence>
<dbReference type="GO" id="GO:0005524">
    <property type="term" value="F:ATP binding"/>
    <property type="evidence" value="ECO:0007669"/>
    <property type="project" value="UniProtKB-UniRule"/>
</dbReference>
<evidence type="ECO:0000256" key="7">
    <source>
        <dbReference type="ARBA" id="ARBA00022840"/>
    </source>
</evidence>
<feature type="compositionally biased region" description="Basic and acidic residues" evidence="11">
    <location>
        <begin position="602"/>
        <end position="616"/>
    </location>
</feature>
<dbReference type="GO" id="GO:0032968">
    <property type="term" value="P:positive regulation of transcription elongation by RNA polymerase II"/>
    <property type="evidence" value="ECO:0000318"/>
    <property type="project" value="GO_Central"/>
</dbReference>
<evidence type="ECO:0000256" key="3">
    <source>
        <dbReference type="ARBA" id="ARBA00022527"/>
    </source>
</evidence>
<dbReference type="CDD" id="cd07840">
    <property type="entry name" value="STKc_CDK9_like"/>
    <property type="match status" value="1"/>
</dbReference>
<dbReference type="InterPro" id="IPR050108">
    <property type="entry name" value="CDK"/>
</dbReference>
<gene>
    <name evidence="13" type="primary">BnaC08g42650D</name>
    <name evidence="13" type="ORF">GSBRNA2T00019300001</name>
</gene>
<keyword evidence="3" id="KW-0723">Serine/threonine-protein kinase</keyword>
<dbReference type="Gene3D" id="2.30.30.70">
    <property type="entry name" value="Ribosomal protein L21"/>
    <property type="match status" value="1"/>
</dbReference>
<feature type="binding site" evidence="10">
    <location>
        <position position="330"/>
    </location>
    <ligand>
        <name>ATP</name>
        <dbReference type="ChEBI" id="CHEBI:30616"/>
    </ligand>
</feature>
<keyword evidence="5 10" id="KW-0547">Nucleotide-binding</keyword>
<dbReference type="GO" id="GO:1990904">
    <property type="term" value="C:ribonucleoprotein complex"/>
    <property type="evidence" value="ECO:0007669"/>
    <property type="project" value="UniProtKB-KW"/>
</dbReference>
<evidence type="ECO:0000256" key="8">
    <source>
        <dbReference type="ARBA" id="ARBA00022980"/>
    </source>
</evidence>
<dbReference type="Gene3D" id="1.10.510.10">
    <property type="entry name" value="Transferase(Phosphotransferase) domain 1"/>
    <property type="match status" value="1"/>
</dbReference>
<dbReference type="InterPro" id="IPR008991">
    <property type="entry name" value="Translation_prot_SH3-like_sf"/>
</dbReference>
<dbReference type="GO" id="GO:0000307">
    <property type="term" value="C:cyclin-dependent protein kinase holoenzyme complex"/>
    <property type="evidence" value="ECO:0000318"/>
    <property type="project" value="GO_Central"/>
</dbReference>
<dbReference type="SMR" id="A0A078GB97"/>
<accession>A0A078GB97</accession>
<dbReference type="FunFam" id="6.10.250.3260:FF:000002">
    <property type="entry name" value="60S ribosomal protein L21"/>
    <property type="match status" value="1"/>
</dbReference>
<dbReference type="PROSITE" id="PS00108">
    <property type="entry name" value="PROTEIN_KINASE_ST"/>
    <property type="match status" value="1"/>
</dbReference>
<dbReference type="PaxDb" id="3708-A0A078GB97"/>
<evidence type="ECO:0000256" key="11">
    <source>
        <dbReference type="SAM" id="MobiDB-lite"/>
    </source>
</evidence>
<keyword evidence="8" id="KW-0689">Ribosomal protein</keyword>
<dbReference type="STRING" id="3708.A0A078GB97"/>
<keyword evidence="6" id="KW-0418">Kinase</keyword>
<feature type="region of interest" description="Disordered" evidence="11">
    <location>
        <begin position="590"/>
        <end position="704"/>
    </location>
</feature>
<dbReference type="GO" id="GO:0006412">
    <property type="term" value="P:translation"/>
    <property type="evidence" value="ECO:0007669"/>
    <property type="project" value="InterPro"/>
</dbReference>
<evidence type="ECO:0000256" key="4">
    <source>
        <dbReference type="ARBA" id="ARBA00022679"/>
    </source>
</evidence>
<dbReference type="GO" id="GO:0008353">
    <property type="term" value="F:RNA polymerase II CTD heptapeptide repeat kinase activity"/>
    <property type="evidence" value="ECO:0000318"/>
    <property type="project" value="GO_Central"/>
</dbReference>
<dbReference type="OMA" id="SVANPRW"/>
<dbReference type="SMART" id="SM00220">
    <property type="entry name" value="S_TKc"/>
    <property type="match status" value="1"/>
</dbReference>
<dbReference type="GO" id="GO:0005840">
    <property type="term" value="C:ribosome"/>
    <property type="evidence" value="ECO:0007669"/>
    <property type="project" value="UniProtKB-KW"/>
</dbReference>
<dbReference type="InterPro" id="IPR018259">
    <property type="entry name" value="Ribosomal_eL21_CS"/>
</dbReference>
<dbReference type="EMBL" id="LK032134">
    <property type="protein sequence ID" value="CDY22631.1"/>
    <property type="molecule type" value="Genomic_DNA"/>
</dbReference>
<evidence type="ECO:0000256" key="1">
    <source>
        <dbReference type="ARBA" id="ARBA00006485"/>
    </source>
</evidence>
<dbReference type="AlphaFoldDB" id="A0A078GB97"/>
<dbReference type="PANTHER" id="PTHR24056:SF397">
    <property type="entry name" value="OS11G0242500 PROTEIN"/>
    <property type="match status" value="1"/>
</dbReference>
<feature type="compositionally biased region" description="Polar residues" evidence="11">
    <location>
        <begin position="646"/>
        <end position="699"/>
    </location>
</feature>
<evidence type="ECO:0000256" key="5">
    <source>
        <dbReference type="ARBA" id="ARBA00022741"/>
    </source>
</evidence>
<feature type="compositionally biased region" description="Basic and acidic residues" evidence="11">
    <location>
        <begin position="626"/>
        <end position="637"/>
    </location>
</feature>
<feature type="compositionally biased region" description="Basic residues" evidence="11">
    <location>
        <begin position="170"/>
        <end position="184"/>
    </location>
</feature>
<dbReference type="InterPro" id="IPR001147">
    <property type="entry name" value="Ribosomal_eL21"/>
</dbReference>
<feature type="region of interest" description="Disordered" evidence="11">
    <location>
        <begin position="150"/>
        <end position="191"/>
    </location>
</feature>
<feature type="domain" description="Protein kinase" evidence="12">
    <location>
        <begin position="301"/>
        <end position="585"/>
    </location>
</feature>
<comment type="similarity">
    <text evidence="1">Belongs to the protein kinase superfamily. CMGC Ser/Thr protein kinase family. CDC2/CDKX subfamily.</text>
</comment>
<dbReference type="Proteomes" id="UP000028999">
    <property type="component" value="Unassembled WGS sequence"/>
</dbReference>
<dbReference type="FunFam" id="3.30.200.20:FF:000021">
    <property type="entry name" value="probable serine/threonine-protein kinase At1g54610"/>
    <property type="match status" value="1"/>
</dbReference>
<dbReference type="Pfam" id="PF01157">
    <property type="entry name" value="Ribosomal_L21e"/>
    <property type="match status" value="1"/>
</dbReference>
<dbReference type="FunFam" id="1.10.510.10:FF:000043">
    <property type="entry name" value="probable serine/threonine-protein kinase At1g54610"/>
    <property type="match status" value="1"/>
</dbReference>
<protein>
    <submittedName>
        <fullName evidence="13">BnaC08g42650D protein</fullName>
    </submittedName>
</protein>
<evidence type="ECO:0000256" key="6">
    <source>
        <dbReference type="ARBA" id="ARBA00022777"/>
    </source>
</evidence>
<dbReference type="SUPFAM" id="SSF50104">
    <property type="entry name" value="Translation proteins SH3-like domain"/>
    <property type="match status" value="1"/>
</dbReference>
<dbReference type="GO" id="GO:0005634">
    <property type="term" value="C:nucleus"/>
    <property type="evidence" value="ECO:0000318"/>
    <property type="project" value="GO_Central"/>
</dbReference>
<dbReference type="PANTHER" id="PTHR24056">
    <property type="entry name" value="CELL DIVISION PROTEIN KINASE"/>
    <property type="match status" value="1"/>
</dbReference>
<evidence type="ECO:0000256" key="10">
    <source>
        <dbReference type="PROSITE-ProRule" id="PRU10141"/>
    </source>
</evidence>
<evidence type="ECO:0000256" key="2">
    <source>
        <dbReference type="ARBA" id="ARBA00008427"/>
    </source>
</evidence>
<dbReference type="FunFam" id="2.30.30.70:FF:000001">
    <property type="entry name" value="60S ribosomal protein L21"/>
    <property type="match status" value="1"/>
</dbReference>
<comment type="similarity">
    <text evidence="2">Belongs to the eukaryotic ribosomal protein eL21 family.</text>
</comment>
<feature type="compositionally biased region" description="Low complexity" evidence="11">
    <location>
        <begin position="153"/>
        <end position="166"/>
    </location>
</feature>
<dbReference type="InterPro" id="IPR036948">
    <property type="entry name" value="Ribosomal_eL21_sf"/>
</dbReference>
<dbReference type="Pfam" id="PF00069">
    <property type="entry name" value="Pkinase"/>
    <property type="match status" value="1"/>
</dbReference>